<dbReference type="PROSITE" id="PS51318">
    <property type="entry name" value="TAT"/>
    <property type="match status" value="1"/>
</dbReference>
<feature type="chain" id="PRO_5046643275" evidence="1">
    <location>
        <begin position="35"/>
        <end position="268"/>
    </location>
</feature>
<protein>
    <submittedName>
        <fullName evidence="2">Substrate-binding domain-containing protein</fullName>
    </submittedName>
</protein>
<dbReference type="EMBL" id="CP098494">
    <property type="protein sequence ID" value="USA61060.1"/>
    <property type="molecule type" value="Genomic_DNA"/>
</dbReference>
<evidence type="ECO:0000313" key="2">
    <source>
        <dbReference type="EMBL" id="USA61060.1"/>
    </source>
</evidence>
<evidence type="ECO:0000313" key="3">
    <source>
        <dbReference type="Proteomes" id="UP001056619"/>
    </source>
</evidence>
<dbReference type="SUPFAM" id="SSF53850">
    <property type="entry name" value="Periplasmic binding protein-like II"/>
    <property type="match status" value="1"/>
</dbReference>
<feature type="signal peptide" evidence="1">
    <location>
        <begin position="1"/>
        <end position="34"/>
    </location>
</feature>
<sequence length="268" mass="29059">MSEKNIEILTRRTLLALCGAVGMITFTGACTTLAAEPTADSIHVYGPGGPAPAMKAAAELFEQRTGTRVTIMSGPLPKWKDAARLNADLIFSGSENMMTELSTVFEGQIDTSTVEPLYIRPSTILVRPGNPKAITGIRGLASGGRRVMVVAGAGQIGMWEDVAARSGERELLAGFRANIVAFADNSGAALERWKSDPTIDAWLIWNHWQIANPEIADQVPVESDLTIWRPMDIAFTYKGKGDADTRAFARFLTSSEARAIFESQGWKR</sequence>
<accession>A0ABY4U4N3</accession>
<dbReference type="Proteomes" id="UP001056619">
    <property type="component" value="Chromosome"/>
</dbReference>
<evidence type="ECO:0000256" key="1">
    <source>
        <dbReference type="SAM" id="SignalP"/>
    </source>
</evidence>
<dbReference type="Gene3D" id="3.40.190.10">
    <property type="entry name" value="Periplasmic binding protein-like II"/>
    <property type="match status" value="2"/>
</dbReference>
<keyword evidence="3" id="KW-1185">Reference proteome</keyword>
<proteinExistence type="predicted"/>
<dbReference type="Pfam" id="PF13531">
    <property type="entry name" value="SBP_bac_11"/>
    <property type="match status" value="1"/>
</dbReference>
<dbReference type="RefSeq" id="WP_196847453.1">
    <property type="nucleotide sequence ID" value="NZ_CP098494.1"/>
</dbReference>
<dbReference type="PROSITE" id="PS51257">
    <property type="entry name" value="PROKAR_LIPOPROTEIN"/>
    <property type="match status" value="1"/>
</dbReference>
<dbReference type="CDD" id="cd13519">
    <property type="entry name" value="PBP2_PEB3_AcfC"/>
    <property type="match status" value="1"/>
</dbReference>
<keyword evidence="1" id="KW-0732">Signal</keyword>
<gene>
    <name evidence="2" type="ORF">NCF85_13395</name>
</gene>
<dbReference type="InterPro" id="IPR006311">
    <property type="entry name" value="TAT_signal"/>
</dbReference>
<organism evidence="2 3">
    <name type="scientific">Qipengyuania citrea</name>
    <dbReference type="NCBI Taxonomy" id="225971"/>
    <lineage>
        <taxon>Bacteria</taxon>
        <taxon>Pseudomonadati</taxon>
        <taxon>Pseudomonadota</taxon>
        <taxon>Alphaproteobacteria</taxon>
        <taxon>Sphingomonadales</taxon>
        <taxon>Erythrobacteraceae</taxon>
        <taxon>Qipengyuania</taxon>
    </lineage>
</organism>
<name>A0ABY4U4N3_9SPHN</name>
<reference evidence="2 3" key="1">
    <citation type="submission" date="2022-06" db="EMBL/GenBank/DDBJ databases">
        <authorList>
            <person name="Liu G."/>
        </authorList>
    </citation>
    <scope>NUCLEOTIDE SEQUENCE [LARGE SCALE GENOMIC DNA]</scope>
    <source>
        <strain evidence="2 3">E4</strain>
    </source>
</reference>